<evidence type="ECO:0000313" key="2">
    <source>
        <dbReference type="Proteomes" id="UP000823388"/>
    </source>
</evidence>
<proteinExistence type="predicted"/>
<dbReference type="Pfam" id="PF13365">
    <property type="entry name" value="Trypsin_2"/>
    <property type="match status" value="1"/>
</dbReference>
<dbReference type="InterPro" id="IPR009003">
    <property type="entry name" value="Peptidase_S1_PA"/>
</dbReference>
<dbReference type="PANTHER" id="PTHR18868:SF45">
    <property type="entry name" value="OS03G0109900 PROTEIN"/>
    <property type="match status" value="1"/>
</dbReference>
<dbReference type="Gene3D" id="2.40.10.120">
    <property type="match status" value="1"/>
</dbReference>
<dbReference type="PANTHER" id="PTHR18868">
    <property type="entry name" value="OS07G0665300 PROTEIN-RELATED"/>
    <property type="match status" value="1"/>
</dbReference>
<dbReference type="Proteomes" id="UP000823388">
    <property type="component" value="Chromosome 7K"/>
</dbReference>
<organism evidence="1 2">
    <name type="scientific">Panicum virgatum</name>
    <name type="common">Blackwell switchgrass</name>
    <dbReference type="NCBI Taxonomy" id="38727"/>
    <lineage>
        <taxon>Eukaryota</taxon>
        <taxon>Viridiplantae</taxon>
        <taxon>Streptophyta</taxon>
        <taxon>Embryophyta</taxon>
        <taxon>Tracheophyta</taxon>
        <taxon>Spermatophyta</taxon>
        <taxon>Magnoliopsida</taxon>
        <taxon>Liliopsida</taxon>
        <taxon>Poales</taxon>
        <taxon>Poaceae</taxon>
        <taxon>PACMAD clade</taxon>
        <taxon>Panicoideae</taxon>
        <taxon>Panicodae</taxon>
        <taxon>Paniceae</taxon>
        <taxon>Panicinae</taxon>
        <taxon>Panicum</taxon>
        <taxon>Panicum sect. Hiantes</taxon>
    </lineage>
</organism>
<comment type="caution">
    <text evidence="1">The sequence shown here is derived from an EMBL/GenBank/DDBJ whole genome shotgun (WGS) entry which is preliminary data.</text>
</comment>
<sequence>MLWGRSTLGAAARVPPVLPCPSRRCARAVPLGGRSQSERAGLVFWRCRGSSASVSEKMRKAKRGRDDFTRTIHRCKTEWVSGCFPVDSTQDVWDGLSDVLKSYLSRSVASIALRDGDTILFSCSGIAMERQGYNHRFLTTAGLVRAMNDTNKDYDDLEIEVRHESHKVFKGCLAEFDLHRNFAVVAVSRLNDVQFGPFQHALETLPHGEVLVAVGRDVSGKIRAKCVELNGEGISEDDEDLHCKTSEVWEGGPLLFVEHVVGMNLFLTTRRAIFRPWDIILKHLDHYSQSKCLKAYRFGARPLGEKSITYPHTVQGHYYFKDLSLDLDSKGYPKLPPTMLGAGMILANTFEETFGDTYNKGVWKKINNGASNIRRNVVALASFTGGKRFFACTGFFVKWMGSSIILTSASLVRNSNDDSKIVENFKIEVLLPNNQRTEGTLQHYNLHYNVALVSVKDYRDHRALNTVPYFIDHFEVAAVGRCFESGALLATCGELVNWTGTLDCKFLICSTCKITNAGIGGPLVNLHGDVVGMNFYDKKIGTPFLAWESICTILAMFEKSKLGEVGNDSDPPAPFWKLPGDENVLNRWPVPMPHWRHPDFLDEDKSDDDDDDYVDEFGNMKLFHEKYTYIDGIKYMLY</sequence>
<dbReference type="SUPFAM" id="SSF50494">
    <property type="entry name" value="Trypsin-like serine proteases"/>
    <property type="match status" value="2"/>
</dbReference>
<dbReference type="AlphaFoldDB" id="A0A8T0QF52"/>
<protein>
    <submittedName>
        <fullName evidence="1">Uncharacterized protein</fullName>
    </submittedName>
</protein>
<dbReference type="EMBL" id="CM029049">
    <property type="protein sequence ID" value="KAG2572135.1"/>
    <property type="molecule type" value="Genomic_DNA"/>
</dbReference>
<accession>A0A8T0QF52</accession>
<keyword evidence="2" id="KW-1185">Reference proteome</keyword>
<reference evidence="1" key="1">
    <citation type="submission" date="2020-05" db="EMBL/GenBank/DDBJ databases">
        <title>WGS assembly of Panicum virgatum.</title>
        <authorList>
            <person name="Lovell J.T."/>
            <person name="Jenkins J."/>
            <person name="Shu S."/>
            <person name="Juenger T.E."/>
            <person name="Schmutz J."/>
        </authorList>
    </citation>
    <scope>NUCLEOTIDE SEQUENCE</scope>
    <source>
        <strain evidence="1">AP13</strain>
    </source>
</reference>
<evidence type="ECO:0000313" key="1">
    <source>
        <dbReference type="EMBL" id="KAG2572135.1"/>
    </source>
</evidence>
<gene>
    <name evidence="1" type="ORF">PVAP13_7KG149800</name>
</gene>
<name>A0A8T0QF52_PANVG</name>